<evidence type="ECO:0000259" key="4">
    <source>
        <dbReference type="SMART" id="SM00672"/>
    </source>
</evidence>
<dbReference type="InterPro" id="IPR006598">
    <property type="entry name" value="CAP10"/>
</dbReference>
<feature type="domain" description="Glycosyl transferase CAP10" evidence="4">
    <location>
        <begin position="464"/>
        <end position="774"/>
    </location>
</feature>
<feature type="transmembrane region" description="Helical" evidence="3">
    <location>
        <begin position="12"/>
        <end position="31"/>
    </location>
</feature>
<feature type="transmembrane region" description="Helical" evidence="3">
    <location>
        <begin position="51"/>
        <end position="72"/>
    </location>
</feature>
<proteinExistence type="inferred from homology"/>
<keyword evidence="3" id="KW-0812">Transmembrane</keyword>
<feature type="transmembrane region" description="Helical" evidence="3">
    <location>
        <begin position="181"/>
        <end position="199"/>
    </location>
</feature>
<evidence type="ECO:0000256" key="1">
    <source>
        <dbReference type="ARBA" id="ARBA00010118"/>
    </source>
</evidence>
<sequence>MGNDIFQDLGHWFIRSPLASFASTCALAASVRSIALPAPNSTVICFHSRSLVLAAQWLGVSLDAAILTLVWRILQWSRTATERFMTLGTILSASALFTALPMLLHHRGSSQFVFTETAGFDSLYLFSIFGQSIALLFIASAFFTNYSSPLTASAMITFLCGVAAVWRKWHMLTTYEQLSKSRLLLSTLAMALSYMAVWVRHDIRHVGLTRSFSTFLIFALLTVMATYSIFVSSASELHPIDKIIYATRTEADRWLVQHAKVSESLKIAAREYRERHGGRDPPPNFDVWYDYATDRKSIIIDHFQQIDEDLRPFWGLDPSYIKEEVAKLKGKRGISTIHIRNGKIETPVEEEAQLGTAIKDFAALIQPFIQHLPDMELPINVLDHPRVLSPWSTETQIFKDKDQDDEDFIASWDHQKQLGQACPSHSAARMGYYPQTGSFCSSCVNPQSESQFLVDRTLGWDLCHQPDLFNLHGFFATHRAVRPFSDLVPVFSRTKTVQHKDILIPLQAASDYYDRNAADTSGEAEDTPWVDKASQLFWRGGVQSAYPLPRGFLSSGHQERLSYLANNASKHKTLSAAVLLSIGYINPDGIIVDENWYRYDQVSLATLNDVLKMDAGISDYSACTSDGCDEIRKRFGIKDEDADGVAAAQSRFVMLTDRDDGPPRNLLQLLRSNSMPIISSIFKQWYSERVFPWLHYVPVDIRLHDLYSTLVYFMGLEDYDRINGRKVIMKPRGADAQWITEQGKSWVERAVRREDAEIYTFRLLLEWGRLIDERRDELGYGDPK</sequence>
<dbReference type="SMART" id="SM00672">
    <property type="entry name" value="CAP10"/>
    <property type="match status" value="1"/>
</dbReference>
<feature type="transmembrane region" description="Helical" evidence="3">
    <location>
        <begin position="124"/>
        <end position="143"/>
    </location>
</feature>
<gene>
    <name evidence="5" type="ORF">BD289DRAFT_363360</name>
</gene>
<reference evidence="5 6" key="1">
    <citation type="journal article" date="2018" name="Mycol. Prog.">
        <title>Coniella lustricola, a new species from submerged detritus.</title>
        <authorList>
            <person name="Raudabaugh D.B."/>
            <person name="Iturriaga T."/>
            <person name="Carver A."/>
            <person name="Mondo S."/>
            <person name="Pangilinan J."/>
            <person name="Lipzen A."/>
            <person name="He G."/>
            <person name="Amirebrahimi M."/>
            <person name="Grigoriev I.V."/>
            <person name="Miller A.N."/>
        </authorList>
    </citation>
    <scope>NUCLEOTIDE SEQUENCE [LARGE SCALE GENOMIC DNA]</scope>
    <source>
        <strain evidence="5 6">B22-T-1</strain>
    </source>
</reference>
<evidence type="ECO:0000313" key="6">
    <source>
        <dbReference type="Proteomes" id="UP000241462"/>
    </source>
</evidence>
<dbReference type="PANTHER" id="PTHR12203">
    <property type="entry name" value="KDEL LYS-ASP-GLU-LEU CONTAINING - RELATED"/>
    <property type="match status" value="1"/>
</dbReference>
<comment type="similarity">
    <text evidence="1">Belongs to the glycosyltransferase 90 family.</text>
</comment>
<feature type="transmembrane region" description="Helical" evidence="3">
    <location>
        <begin position="211"/>
        <end position="230"/>
    </location>
</feature>
<keyword evidence="6" id="KW-1185">Reference proteome</keyword>
<feature type="transmembrane region" description="Helical" evidence="3">
    <location>
        <begin position="150"/>
        <end position="169"/>
    </location>
</feature>
<feature type="transmembrane region" description="Helical" evidence="3">
    <location>
        <begin position="84"/>
        <end position="104"/>
    </location>
</feature>
<dbReference type="InParanoid" id="A0A2T3AFD5"/>
<dbReference type="EMBL" id="KZ678397">
    <property type="protein sequence ID" value="PSR94483.1"/>
    <property type="molecule type" value="Genomic_DNA"/>
</dbReference>
<name>A0A2T3AFD5_9PEZI</name>
<dbReference type="PANTHER" id="PTHR12203:SF35">
    <property type="entry name" value="PROTEIN O-GLUCOSYLTRANSFERASE 1"/>
    <property type="match status" value="1"/>
</dbReference>
<dbReference type="Proteomes" id="UP000241462">
    <property type="component" value="Unassembled WGS sequence"/>
</dbReference>
<keyword evidence="3" id="KW-1133">Transmembrane helix</keyword>
<evidence type="ECO:0000313" key="5">
    <source>
        <dbReference type="EMBL" id="PSR94483.1"/>
    </source>
</evidence>
<evidence type="ECO:0000256" key="3">
    <source>
        <dbReference type="SAM" id="Phobius"/>
    </source>
</evidence>
<dbReference type="InterPro" id="IPR051091">
    <property type="entry name" value="O-Glucosyltr/Glycosyltrsf_90"/>
</dbReference>
<dbReference type="GO" id="GO:0016740">
    <property type="term" value="F:transferase activity"/>
    <property type="evidence" value="ECO:0007669"/>
    <property type="project" value="UniProtKB-KW"/>
</dbReference>
<protein>
    <recommendedName>
        <fullName evidence="4">Glycosyl transferase CAP10 domain-containing protein</fullName>
    </recommendedName>
</protein>
<dbReference type="STRING" id="2025994.A0A2T3AFD5"/>
<accession>A0A2T3AFD5</accession>
<organism evidence="5 6">
    <name type="scientific">Coniella lustricola</name>
    <dbReference type="NCBI Taxonomy" id="2025994"/>
    <lineage>
        <taxon>Eukaryota</taxon>
        <taxon>Fungi</taxon>
        <taxon>Dikarya</taxon>
        <taxon>Ascomycota</taxon>
        <taxon>Pezizomycotina</taxon>
        <taxon>Sordariomycetes</taxon>
        <taxon>Sordariomycetidae</taxon>
        <taxon>Diaporthales</taxon>
        <taxon>Schizoparmaceae</taxon>
        <taxon>Coniella</taxon>
    </lineage>
</organism>
<dbReference type="OrthoDB" id="541052at2759"/>
<keyword evidence="2" id="KW-0808">Transferase</keyword>
<keyword evidence="3" id="KW-0472">Membrane</keyword>
<evidence type="ECO:0000256" key="2">
    <source>
        <dbReference type="ARBA" id="ARBA00022679"/>
    </source>
</evidence>
<dbReference type="AlphaFoldDB" id="A0A2T3AFD5"/>